<dbReference type="EMBL" id="BGPR01026141">
    <property type="protein sequence ID" value="GBN95627.1"/>
    <property type="molecule type" value="Genomic_DNA"/>
</dbReference>
<dbReference type="PANTHER" id="PTHR46060:SF1">
    <property type="entry name" value="MARINER MOS1 TRANSPOSASE-LIKE PROTEIN"/>
    <property type="match status" value="1"/>
</dbReference>
<dbReference type="OrthoDB" id="616263at2759"/>
<dbReference type="InterPro" id="IPR052709">
    <property type="entry name" value="Transposase-MT_Hybrid"/>
</dbReference>
<accession>A0A4Y2T4Y6</accession>
<dbReference type="InterPro" id="IPR036397">
    <property type="entry name" value="RNaseH_sf"/>
</dbReference>
<keyword evidence="2" id="KW-1185">Reference proteome</keyword>
<name>A0A4Y2T4Y6_ARAVE</name>
<comment type="caution">
    <text evidence="1">The sequence shown here is derived from an EMBL/GenBank/DDBJ whole genome shotgun (WGS) entry which is preliminary data.</text>
</comment>
<reference evidence="1 2" key="1">
    <citation type="journal article" date="2019" name="Sci. Rep.">
        <title>Orb-weaving spider Araneus ventricosus genome elucidates the spidroin gene catalogue.</title>
        <authorList>
            <person name="Kono N."/>
            <person name="Nakamura H."/>
            <person name="Ohtoshi R."/>
            <person name="Moran D.A.P."/>
            <person name="Shinohara A."/>
            <person name="Yoshida Y."/>
            <person name="Fujiwara M."/>
            <person name="Mori M."/>
            <person name="Tomita M."/>
            <person name="Arakawa K."/>
        </authorList>
    </citation>
    <scope>NUCLEOTIDE SEQUENCE [LARGE SCALE GENOMIC DNA]</scope>
</reference>
<dbReference type="AlphaFoldDB" id="A0A4Y2T4Y6"/>
<proteinExistence type="predicted"/>
<dbReference type="PANTHER" id="PTHR46060">
    <property type="entry name" value="MARINER MOS1 TRANSPOSASE-LIKE PROTEIN"/>
    <property type="match status" value="1"/>
</dbReference>
<evidence type="ECO:0000313" key="2">
    <source>
        <dbReference type="Proteomes" id="UP000499080"/>
    </source>
</evidence>
<organism evidence="1 2">
    <name type="scientific">Araneus ventricosus</name>
    <name type="common">Orbweaver spider</name>
    <name type="synonym">Epeira ventricosa</name>
    <dbReference type="NCBI Taxonomy" id="182803"/>
    <lineage>
        <taxon>Eukaryota</taxon>
        <taxon>Metazoa</taxon>
        <taxon>Ecdysozoa</taxon>
        <taxon>Arthropoda</taxon>
        <taxon>Chelicerata</taxon>
        <taxon>Arachnida</taxon>
        <taxon>Araneae</taxon>
        <taxon>Araneomorphae</taxon>
        <taxon>Entelegynae</taxon>
        <taxon>Araneoidea</taxon>
        <taxon>Araneidae</taxon>
        <taxon>Araneus</taxon>
    </lineage>
</organism>
<dbReference type="Gene3D" id="3.30.420.10">
    <property type="entry name" value="Ribonuclease H-like superfamily/Ribonuclease H"/>
    <property type="match status" value="1"/>
</dbReference>
<gene>
    <name evidence="1" type="primary">marinerT_99</name>
    <name evidence="1" type="ORF">AVEN_7637_1</name>
</gene>
<sequence>MRSSQALKEKQPFYKQIHDKVIFQHDNARPHGTKPAKTYLEMFKWEVLPHKPYSPDILRSINAYSDRWHMAWLNSTSILIKIPKKWVDSWIASKNVSLFRHEIQMLPERWEEVVASDGQYFQWHVFY</sequence>
<evidence type="ECO:0000313" key="1">
    <source>
        <dbReference type="EMBL" id="GBN95627.1"/>
    </source>
</evidence>
<dbReference type="GO" id="GO:0003676">
    <property type="term" value="F:nucleic acid binding"/>
    <property type="evidence" value="ECO:0007669"/>
    <property type="project" value="InterPro"/>
</dbReference>
<dbReference type="Proteomes" id="UP000499080">
    <property type="component" value="Unassembled WGS sequence"/>
</dbReference>
<protein>
    <submittedName>
        <fullName evidence="1">Mariner Mos1 transposase</fullName>
    </submittedName>
</protein>